<proteinExistence type="inferred from homology"/>
<keyword evidence="7 16" id="KW-0479">Metal-binding</keyword>
<comment type="pathway">
    <text evidence="2 16">Protein modification; protein glycosylation.</text>
</comment>
<evidence type="ECO:0000256" key="3">
    <source>
        <dbReference type="ARBA" id="ARBA00006492"/>
    </source>
</evidence>
<keyword evidence="11 16" id="KW-0472">Membrane</keyword>
<sequence>MFSHQKDAHDSVKQLHVTKPHSLLMCQNMDAVSFVQLFAQALGILCKLFHSTWKGLQRLIDKVQEPVAAVVIMACNRADYLERTIKSVLKYQSSVALKYPLFVSQDGADPSVRSKALSYDQLAYMQHLDNEPVKTERPGELIAYYKIARHYKWALDELFYKNNFSRVIILEDDMEIAPDFFDYFEAAAALLDNDKSIMAVSSWNDNGQKQFVHDPYTLYRSDFFPGLGWMLSKSIWDELSPKWPKAYPLWLKENHKGRQFIRPEVAKGFGVGWEGYRFNFMCLEKRLPVKETLKMGSSFGQFFKQYLEPIKLNDVRVDWKSIDLSFLREDKYPRHFADMVKNAKPVYGADVVLKAYNIDGDVRIQYRDQADFERIARQFGIFEEWKVISLPSCIYFLFFILKIGTTCLIYGALH</sequence>
<dbReference type="AlphaFoldDB" id="A0A438KR04"/>
<keyword evidence="5 17" id="KW-0808">Transferase</keyword>
<evidence type="ECO:0000256" key="13">
    <source>
        <dbReference type="ARBA" id="ARBA00038949"/>
    </source>
</evidence>
<name>A0A438KR04_VITVI</name>
<evidence type="ECO:0000256" key="5">
    <source>
        <dbReference type="ARBA" id="ARBA00022679"/>
    </source>
</evidence>
<evidence type="ECO:0000256" key="15">
    <source>
        <dbReference type="ARBA" id="ARBA00049421"/>
    </source>
</evidence>
<keyword evidence="4 16" id="KW-0328">Glycosyltransferase</keyword>
<keyword evidence="6 16" id="KW-0812">Transmembrane</keyword>
<dbReference type="EMBL" id="QGNW01000001">
    <property type="protein sequence ID" value="RVX23636.1"/>
    <property type="molecule type" value="Genomic_DNA"/>
</dbReference>
<evidence type="ECO:0000256" key="4">
    <source>
        <dbReference type="ARBA" id="ARBA00022676"/>
    </source>
</evidence>
<comment type="function">
    <text evidence="16">Initiates complex N-linked carbohydrate formation. Essential for the conversion of high-mannose to hybrid and complex N-glycans.</text>
</comment>
<evidence type="ECO:0000256" key="10">
    <source>
        <dbReference type="ARBA" id="ARBA00023034"/>
    </source>
</evidence>
<comment type="subcellular location">
    <subcellularLocation>
        <location evidence="1 16">Golgi apparatus membrane</location>
        <topology evidence="1 16">Single-pass type II membrane protein</topology>
    </subcellularLocation>
</comment>
<dbReference type="Gene3D" id="3.10.180.20">
    <property type="entry name" value="N-Acetylglucosaminyltransferase I, Domain 2"/>
    <property type="match status" value="1"/>
</dbReference>
<evidence type="ECO:0000313" key="17">
    <source>
        <dbReference type="EMBL" id="RVX23636.1"/>
    </source>
</evidence>
<evidence type="ECO:0000256" key="8">
    <source>
        <dbReference type="ARBA" id="ARBA00022968"/>
    </source>
</evidence>
<dbReference type="Pfam" id="PF03071">
    <property type="entry name" value="GNT-I"/>
    <property type="match status" value="2"/>
</dbReference>
<dbReference type="EC" id="2.4.1.101" evidence="13 16"/>
<dbReference type="InterPro" id="IPR029044">
    <property type="entry name" value="Nucleotide-diphossugar_trans"/>
</dbReference>
<reference evidence="17 18" key="1">
    <citation type="journal article" date="2018" name="PLoS Genet.">
        <title>Population sequencing reveals clonal diversity and ancestral inbreeding in the grapevine cultivar Chardonnay.</title>
        <authorList>
            <person name="Roach M.J."/>
            <person name="Johnson D.L."/>
            <person name="Bohlmann J."/>
            <person name="van Vuuren H.J."/>
            <person name="Jones S.J."/>
            <person name="Pretorius I.S."/>
            <person name="Schmidt S.A."/>
            <person name="Borneman A.R."/>
        </authorList>
    </citation>
    <scope>NUCLEOTIDE SEQUENCE [LARGE SCALE GENOMIC DNA]</scope>
    <source>
        <strain evidence="18">cv. Chardonnay</strain>
        <tissue evidence="17">Leaf</tissue>
    </source>
</reference>
<organism evidence="17 18">
    <name type="scientific">Vitis vinifera</name>
    <name type="common">Grape</name>
    <dbReference type="NCBI Taxonomy" id="29760"/>
    <lineage>
        <taxon>Eukaryota</taxon>
        <taxon>Viridiplantae</taxon>
        <taxon>Streptophyta</taxon>
        <taxon>Embryophyta</taxon>
        <taxon>Tracheophyta</taxon>
        <taxon>Spermatophyta</taxon>
        <taxon>Magnoliopsida</taxon>
        <taxon>eudicotyledons</taxon>
        <taxon>Gunneridae</taxon>
        <taxon>Pentapetalae</taxon>
        <taxon>rosids</taxon>
        <taxon>Vitales</taxon>
        <taxon>Vitaceae</taxon>
        <taxon>Viteae</taxon>
        <taxon>Vitis</taxon>
    </lineage>
</organism>
<evidence type="ECO:0000313" key="18">
    <source>
        <dbReference type="Proteomes" id="UP000288805"/>
    </source>
</evidence>
<dbReference type="SUPFAM" id="SSF53448">
    <property type="entry name" value="Nucleotide-diphospho-sugar transferases"/>
    <property type="match status" value="1"/>
</dbReference>
<dbReference type="UniPathway" id="UPA00378"/>
<keyword evidence="9 16" id="KW-1133">Transmembrane helix</keyword>
<accession>A0A438KR04</accession>
<keyword evidence="8 16" id="KW-0735">Signal-anchor</keyword>
<comment type="caution">
    <text evidence="17">The sequence shown here is derived from an EMBL/GenBank/DDBJ whole genome shotgun (WGS) entry which is preliminary data.</text>
</comment>
<dbReference type="Gene3D" id="3.90.550.10">
    <property type="entry name" value="Spore Coat Polysaccharide Biosynthesis Protein SpsA, Chain A"/>
    <property type="match status" value="1"/>
</dbReference>
<dbReference type="GO" id="GO:0003827">
    <property type="term" value="F:alpha-1,3-mannosylglycoprotein 2-beta-N-acetylglucosaminyltransferase activity"/>
    <property type="evidence" value="ECO:0007669"/>
    <property type="project" value="UniProtKB-UniRule"/>
</dbReference>
<dbReference type="GO" id="GO:0000139">
    <property type="term" value="C:Golgi membrane"/>
    <property type="evidence" value="ECO:0007669"/>
    <property type="project" value="UniProtKB-SubCell"/>
</dbReference>
<evidence type="ECO:0000256" key="14">
    <source>
        <dbReference type="ARBA" id="ARBA00041712"/>
    </source>
</evidence>
<dbReference type="GO" id="GO:0030145">
    <property type="term" value="F:manganese ion binding"/>
    <property type="evidence" value="ECO:0007669"/>
    <property type="project" value="UniProtKB-UniRule"/>
</dbReference>
<gene>
    <name evidence="17" type="primary">GNTI_1</name>
    <name evidence="17" type="ORF">CK203_000101</name>
</gene>
<protein>
    <recommendedName>
        <fullName evidence="13 16">Alpha-1,3-mannosyl-glycoprotein 2-beta-N-acetylglucosaminyltransferase</fullName>
        <shortName evidence="16">GNT-I</shortName>
        <shortName evidence="16">GlcNAc-T I</shortName>
        <ecNumber evidence="13 16">2.4.1.101</ecNumber>
    </recommendedName>
    <alternativeName>
        <fullName evidence="14 16">N-glycosyl-oligosaccharide-glycoprotein N-acetylglucosaminyltransferase I</fullName>
    </alternativeName>
</protein>
<keyword evidence="12 16" id="KW-0464">Manganese</keyword>
<dbReference type="FunFam" id="3.90.550.10:FF:000090">
    <property type="entry name" value="Alpha-1,3-mannosyl-glycoprotein 2-beta-N-acetylglucosaminyltransferase"/>
    <property type="match status" value="1"/>
</dbReference>
<evidence type="ECO:0000256" key="6">
    <source>
        <dbReference type="ARBA" id="ARBA00022692"/>
    </source>
</evidence>
<comment type="cofactor">
    <cofactor evidence="16">
        <name>Mn(2+)</name>
        <dbReference type="ChEBI" id="CHEBI:29035"/>
    </cofactor>
    <text evidence="16">The cofactor is mostly bound to the substrate.</text>
</comment>
<evidence type="ECO:0000256" key="11">
    <source>
        <dbReference type="ARBA" id="ARBA00023136"/>
    </source>
</evidence>
<evidence type="ECO:0000256" key="9">
    <source>
        <dbReference type="ARBA" id="ARBA00022989"/>
    </source>
</evidence>
<dbReference type="InterPro" id="IPR004139">
    <property type="entry name" value="Glyco_trans_13"/>
</dbReference>
<dbReference type="PANTHER" id="PTHR10468:SF0">
    <property type="entry name" value="ALPHA-1,3-MANNOSYL-GLYCOPROTEIN 2-BETA-N-ACETYLGLUCOSAMINYLTRANSFERASE"/>
    <property type="match status" value="1"/>
</dbReference>
<feature type="transmembrane region" description="Helical" evidence="16">
    <location>
        <begin position="394"/>
        <end position="413"/>
    </location>
</feature>
<evidence type="ECO:0000256" key="2">
    <source>
        <dbReference type="ARBA" id="ARBA00004922"/>
    </source>
</evidence>
<evidence type="ECO:0000256" key="1">
    <source>
        <dbReference type="ARBA" id="ARBA00004323"/>
    </source>
</evidence>
<dbReference type="PANTHER" id="PTHR10468">
    <property type="entry name" value="PROTEIN O-LINKED-MANNOSE BETA-1,2-N-ACETYLGLUCOSAMINYLTRANSFERASE 1/ALPHA-1,3-MANNOSYL-GLYCOPROTEIN 2-BETA-N-ACETYLGLUCOSAMINYLTRANSFERASE"/>
    <property type="match status" value="1"/>
</dbReference>
<keyword evidence="10 16" id="KW-0333">Golgi apparatus</keyword>
<evidence type="ECO:0000256" key="7">
    <source>
        <dbReference type="ARBA" id="ARBA00022723"/>
    </source>
</evidence>
<evidence type="ECO:0000256" key="12">
    <source>
        <dbReference type="ARBA" id="ARBA00023211"/>
    </source>
</evidence>
<evidence type="ECO:0000256" key="16">
    <source>
        <dbReference type="RuleBase" id="RU368119"/>
    </source>
</evidence>
<comment type="similarity">
    <text evidence="3 16">Belongs to the glycosyltransferase 13 family.</text>
</comment>
<dbReference type="InterPro" id="IPR052261">
    <property type="entry name" value="Glycosyltransferase_13"/>
</dbReference>
<dbReference type="Proteomes" id="UP000288805">
    <property type="component" value="Unassembled WGS sequence"/>
</dbReference>
<comment type="catalytic activity">
    <reaction evidence="15 16">
        <text>N(4)-(alpha-D-Man-(1-&gt;3)-[alpha-D-Man-(1-&gt;3)-[alpha-D-Man-(1-&gt;6)]-alpha-D-Man-(1-&gt;6)]-beta-D-Man-(1-&gt;4)-beta-D-GlcNAc-(1-&gt;4)-beta-D-GlcNAc)-L-asparaginyl-[protein] (N-glucan mannose isomer 5A1,2) + UDP-N-acetyl-alpha-D-glucosamine = N(4)-{beta-D-GlcNAc-(1-&gt;2)-alpha-D-Man-(1-&gt;3)-[alpha-D-Man-(1-&gt;3)-[alpha-D-Man-(1-&gt;6)]-alpha-D-Man-(1-&gt;6)]-beta-D-Man-(1-&gt;4)-beta-D-GlcNAc-(1-&gt;4)-beta-D-GlcNAc}-L-asparaginyl-[protein] + UDP + H(+)</text>
        <dbReference type="Rhea" id="RHEA:11456"/>
        <dbReference type="Rhea" id="RHEA-COMP:14367"/>
        <dbReference type="Rhea" id="RHEA-COMP:14368"/>
        <dbReference type="ChEBI" id="CHEBI:15378"/>
        <dbReference type="ChEBI" id="CHEBI:57705"/>
        <dbReference type="ChEBI" id="CHEBI:58223"/>
        <dbReference type="ChEBI" id="CHEBI:59087"/>
        <dbReference type="ChEBI" id="CHEBI:60625"/>
        <dbReference type="EC" id="2.4.1.101"/>
    </reaction>
</comment>